<dbReference type="InterPro" id="IPR024572">
    <property type="entry name" value="RcnB"/>
</dbReference>
<dbReference type="Proteomes" id="UP000253688">
    <property type="component" value="Unassembled WGS sequence"/>
</dbReference>
<dbReference type="AlphaFoldDB" id="A0A365PKB4"/>
<feature type="compositionally biased region" description="Basic and acidic residues" evidence="1">
    <location>
        <begin position="38"/>
        <end position="54"/>
    </location>
</feature>
<dbReference type="Gene3D" id="3.10.450.160">
    <property type="entry name" value="inner membrane protein cigr"/>
    <property type="match status" value="1"/>
</dbReference>
<evidence type="ECO:0000313" key="4">
    <source>
        <dbReference type="Proteomes" id="UP000253688"/>
    </source>
</evidence>
<protein>
    <recommendedName>
        <fullName evidence="5">RcnB family protein</fullName>
    </recommendedName>
</protein>
<organism evidence="3 4">
    <name type="scientific">Acinetobacter junii</name>
    <dbReference type="NCBI Taxonomy" id="40215"/>
    <lineage>
        <taxon>Bacteria</taxon>
        <taxon>Pseudomonadati</taxon>
        <taxon>Pseudomonadota</taxon>
        <taxon>Gammaproteobacteria</taxon>
        <taxon>Moraxellales</taxon>
        <taxon>Moraxellaceae</taxon>
        <taxon>Acinetobacter</taxon>
    </lineage>
</organism>
<dbReference type="Pfam" id="PF11776">
    <property type="entry name" value="RcnB"/>
    <property type="match status" value="1"/>
</dbReference>
<sequence>MKKTVMLLVSSLMFGASASAMADSNRWNNHHDYKDRYEQRYDRNDHRHDHRDPPRWSNADRGNHYGQRVNFKRGERLPSEFRSKRYVVSNYRYHRLYQPPRGYNWMQVQGKYVLVDSKYRVYRIA</sequence>
<name>A0A365PKB4_ACIJU</name>
<dbReference type="STRING" id="40215.BVL33_14620"/>
<feature type="chain" id="PRO_5016892717" description="RcnB family protein" evidence="2">
    <location>
        <begin position="23"/>
        <end position="125"/>
    </location>
</feature>
<evidence type="ECO:0000256" key="1">
    <source>
        <dbReference type="SAM" id="MobiDB-lite"/>
    </source>
</evidence>
<keyword evidence="2" id="KW-0732">Signal</keyword>
<proteinExistence type="predicted"/>
<dbReference type="EMBL" id="QEWH01000029">
    <property type="protein sequence ID" value="RBA48660.1"/>
    <property type="molecule type" value="Genomic_DNA"/>
</dbReference>
<evidence type="ECO:0000313" key="3">
    <source>
        <dbReference type="EMBL" id="RBA48660.1"/>
    </source>
</evidence>
<feature type="signal peptide" evidence="2">
    <location>
        <begin position="1"/>
        <end position="22"/>
    </location>
</feature>
<accession>A0A365PKB4</accession>
<evidence type="ECO:0008006" key="5">
    <source>
        <dbReference type="Google" id="ProtNLM"/>
    </source>
</evidence>
<dbReference type="RefSeq" id="WP_112987478.1">
    <property type="nucleotide sequence ID" value="NZ_CABFLT010000029.1"/>
</dbReference>
<gene>
    <name evidence="3" type="ORF">DC346_05895</name>
</gene>
<feature type="region of interest" description="Disordered" evidence="1">
    <location>
        <begin position="38"/>
        <end position="65"/>
    </location>
</feature>
<evidence type="ECO:0000256" key="2">
    <source>
        <dbReference type="SAM" id="SignalP"/>
    </source>
</evidence>
<reference evidence="3 4" key="1">
    <citation type="submission" date="2018-04" db="EMBL/GenBank/DDBJ databases">
        <title>Acinetobacter junii Genome sequencing and assembly.</title>
        <authorList>
            <person name="Su J."/>
            <person name="Rensing C."/>
            <person name="Mazhar H.S."/>
        </authorList>
    </citation>
    <scope>NUCLEOTIDE SEQUENCE [LARGE SCALE GENOMIC DNA]</scope>
    <source>
        <strain evidence="3 4">SC22</strain>
    </source>
</reference>
<comment type="caution">
    <text evidence="3">The sequence shown here is derived from an EMBL/GenBank/DDBJ whole genome shotgun (WGS) entry which is preliminary data.</text>
</comment>